<protein>
    <submittedName>
        <fullName evidence="1">Uncharacterized protein</fullName>
    </submittedName>
</protein>
<dbReference type="Proteomes" id="UP000216147">
    <property type="component" value="Unassembled WGS sequence"/>
</dbReference>
<evidence type="ECO:0000313" key="1">
    <source>
        <dbReference type="EMBL" id="OYX58500.1"/>
    </source>
</evidence>
<sequence>MQRASEMAGATPIRAAQDEATTGFPVREYISAMALELAQMARWDGDEALGRLLESAAALAGEPLSRSGAQLAEPGRRRPA</sequence>
<accession>A0A258HNC6</accession>
<evidence type="ECO:0000313" key="2">
    <source>
        <dbReference type="Proteomes" id="UP000216147"/>
    </source>
</evidence>
<organism evidence="1 2">
    <name type="scientific">Brevundimonas subvibrioides</name>
    <dbReference type="NCBI Taxonomy" id="74313"/>
    <lineage>
        <taxon>Bacteria</taxon>
        <taxon>Pseudomonadati</taxon>
        <taxon>Pseudomonadota</taxon>
        <taxon>Alphaproteobacteria</taxon>
        <taxon>Caulobacterales</taxon>
        <taxon>Caulobacteraceae</taxon>
        <taxon>Brevundimonas</taxon>
    </lineage>
</organism>
<proteinExistence type="predicted"/>
<name>A0A258HNC6_9CAUL</name>
<comment type="caution">
    <text evidence="1">The sequence shown here is derived from an EMBL/GenBank/DDBJ whole genome shotgun (WGS) entry which is preliminary data.</text>
</comment>
<dbReference type="AlphaFoldDB" id="A0A258HNC6"/>
<dbReference type="EMBL" id="NCEQ01000002">
    <property type="protein sequence ID" value="OYX58500.1"/>
    <property type="molecule type" value="Genomic_DNA"/>
</dbReference>
<reference evidence="1 2" key="1">
    <citation type="submission" date="2017-03" db="EMBL/GenBank/DDBJ databases">
        <title>Lifting the veil on microbial sulfur biogeochemistry in mining wastewaters.</title>
        <authorList>
            <person name="Kantor R.S."/>
            <person name="Colenbrander Nelson T."/>
            <person name="Marshall S."/>
            <person name="Bennett D."/>
            <person name="Apte S."/>
            <person name="Camacho D."/>
            <person name="Thomas B.C."/>
            <person name="Warren L.A."/>
            <person name="Banfield J.F."/>
        </authorList>
    </citation>
    <scope>NUCLEOTIDE SEQUENCE [LARGE SCALE GENOMIC DNA]</scope>
    <source>
        <strain evidence="1">32-68-21</strain>
    </source>
</reference>
<gene>
    <name evidence="1" type="ORF">B7Y86_02070</name>
</gene>